<sequence length="194" mass="22256">MPSEGRFNQQRYEREPARRVFASELREATYHFKDGEDEKSPAYVLLPTGERCNRVFIIGSMTQKEKRGDQNIFYNIRVADPSGIFFVTASSFQQEAMQQVSRIEPPAFVAIVGKPNVYEAPDGRKFVSVRAESVTVVDKEMRDCWVLDAAESTLNRIENFDQSKDAALTREQYPGVDLGVYRRMAFEALRQIQL</sequence>
<evidence type="ECO:0000313" key="2">
    <source>
        <dbReference type="Proteomes" id="UP000826709"/>
    </source>
</evidence>
<dbReference type="EMBL" id="CP037968">
    <property type="protein sequence ID" value="QYZ79500.1"/>
    <property type="molecule type" value="Genomic_DNA"/>
</dbReference>
<dbReference type="OrthoDB" id="56523at2157"/>
<gene>
    <name evidence="1" type="ORF">E2N92_08700</name>
</gene>
<dbReference type="KEGG" id="mfk:E2N92_08700"/>
<organism evidence="1 2">
    <name type="scientific">Methanofollis formosanus</name>
    <dbReference type="NCBI Taxonomy" id="299308"/>
    <lineage>
        <taxon>Archaea</taxon>
        <taxon>Methanobacteriati</taxon>
        <taxon>Methanobacteriota</taxon>
        <taxon>Stenosarchaea group</taxon>
        <taxon>Methanomicrobia</taxon>
        <taxon>Methanomicrobiales</taxon>
        <taxon>Methanomicrobiaceae</taxon>
        <taxon>Methanofollis</taxon>
    </lineage>
</organism>
<reference evidence="1" key="1">
    <citation type="journal article" date="2005" name="Int. J. Syst. Evol. Microbiol.">
        <title>Methanofollis formosanus sp. nov., isolated from a fish pond.</title>
        <authorList>
            <person name="Wu S.Y."/>
            <person name="Chen S.C."/>
            <person name="Lai M.C."/>
        </authorList>
    </citation>
    <scope>NUCLEOTIDE SEQUENCE</scope>
    <source>
        <strain evidence="1">ML15</strain>
    </source>
</reference>
<evidence type="ECO:0000313" key="1">
    <source>
        <dbReference type="EMBL" id="QYZ79500.1"/>
    </source>
</evidence>
<keyword evidence="2" id="KW-1185">Reference proteome</keyword>
<dbReference type="RefSeq" id="WP_220680809.1">
    <property type="nucleotide sequence ID" value="NZ_CP037968.1"/>
</dbReference>
<dbReference type="Proteomes" id="UP000826709">
    <property type="component" value="Chromosome"/>
</dbReference>
<protein>
    <submittedName>
        <fullName evidence="1">Nucleic acid-binding protein</fullName>
    </submittedName>
</protein>
<reference evidence="1" key="2">
    <citation type="submission" date="2019-03" db="EMBL/GenBank/DDBJ databases">
        <authorList>
            <person name="Chen S.-C."/>
            <person name="Wu S.-Y."/>
            <person name="Lai M.-C."/>
        </authorList>
    </citation>
    <scope>NUCLEOTIDE SEQUENCE</scope>
    <source>
        <strain evidence="1">ML15</strain>
    </source>
</reference>
<name>A0A8G1EG76_9EURY</name>
<dbReference type="AlphaFoldDB" id="A0A8G1EG76"/>
<proteinExistence type="predicted"/>
<accession>A0A8G1EG76</accession>